<dbReference type="PANTHER" id="PTHR34183:SF1">
    <property type="entry name" value="ENDOLYTIC PEPTIDOGLYCAN TRANSGLYCOSYLASE RLPA"/>
    <property type="match status" value="1"/>
</dbReference>
<evidence type="ECO:0000313" key="7">
    <source>
        <dbReference type="EMBL" id="UEM16774.1"/>
    </source>
</evidence>
<dbReference type="InterPro" id="IPR012997">
    <property type="entry name" value="RplA"/>
</dbReference>
<keyword evidence="2 3" id="KW-0961">Cell wall biogenesis/degradation</keyword>
<dbReference type="GO" id="GO:0008932">
    <property type="term" value="F:lytic endotransglycosylase activity"/>
    <property type="evidence" value="ECO:0007669"/>
    <property type="project" value="UniProtKB-UniRule"/>
</dbReference>
<dbReference type="KEGG" id="bban:J4G43_022700"/>
<comment type="similarity">
    <text evidence="3 4">Belongs to the RlpA family.</text>
</comment>
<keyword evidence="3" id="KW-0732">Signal</keyword>
<sequence precursor="true">MIRLLLAAPLLCAATNLRAETCIASQYGVGDGYHGRRTASGERFNTYALTAAHRTKPFGTILAVTSQATGRTVLVRVNDRGPFVRGRCVDLSRAAANAIGMGGTARVSVR</sequence>
<dbReference type="EMBL" id="CP086136">
    <property type="protein sequence ID" value="UEM16774.1"/>
    <property type="molecule type" value="Genomic_DNA"/>
</dbReference>
<dbReference type="Proteomes" id="UP000664702">
    <property type="component" value="Chromosome"/>
</dbReference>
<dbReference type="InterPro" id="IPR009009">
    <property type="entry name" value="RlpA-like_DPBB"/>
</dbReference>
<gene>
    <name evidence="3" type="primary">rlpA</name>
    <name evidence="7" type="ORF">J4G43_022700</name>
    <name evidence="6" type="ORF">J4G43_24725</name>
</gene>
<dbReference type="SUPFAM" id="SSF50685">
    <property type="entry name" value="Barwin-like endoglucanases"/>
    <property type="match status" value="1"/>
</dbReference>
<evidence type="ECO:0000256" key="2">
    <source>
        <dbReference type="ARBA" id="ARBA00023316"/>
    </source>
</evidence>
<dbReference type="HAMAP" id="MF_02071">
    <property type="entry name" value="RlpA"/>
    <property type="match status" value="1"/>
</dbReference>
<dbReference type="RefSeq" id="WP_208086360.1">
    <property type="nucleotide sequence ID" value="NZ_CP086136.1"/>
</dbReference>
<dbReference type="Gene3D" id="2.40.40.10">
    <property type="entry name" value="RlpA-like domain"/>
    <property type="match status" value="1"/>
</dbReference>
<evidence type="ECO:0000259" key="5">
    <source>
        <dbReference type="Pfam" id="PF03330"/>
    </source>
</evidence>
<evidence type="ECO:0000313" key="6">
    <source>
        <dbReference type="EMBL" id="MBO1864004.1"/>
    </source>
</evidence>
<comment type="function">
    <text evidence="3">Lytic transglycosylase with a strong preference for naked glycan strands that lack stem peptides.</text>
</comment>
<dbReference type="Pfam" id="PF03330">
    <property type="entry name" value="DPBB_1"/>
    <property type="match status" value="1"/>
</dbReference>
<keyword evidence="1 3" id="KW-0456">Lyase</keyword>
<protein>
    <recommendedName>
        <fullName evidence="3">Endolytic peptidoglycan transglycosylase RlpA</fullName>
        <ecNumber evidence="3">4.2.2.-</ecNumber>
    </recommendedName>
</protein>
<feature type="domain" description="RlpA-like protein double-psi beta-barrel" evidence="5">
    <location>
        <begin position="32"/>
        <end position="107"/>
    </location>
</feature>
<evidence type="ECO:0000256" key="4">
    <source>
        <dbReference type="RuleBase" id="RU003495"/>
    </source>
</evidence>
<dbReference type="GO" id="GO:0000270">
    <property type="term" value="P:peptidoglycan metabolic process"/>
    <property type="evidence" value="ECO:0007669"/>
    <property type="project" value="UniProtKB-UniRule"/>
</dbReference>
<accession>A0A939MAT3</accession>
<dbReference type="EC" id="4.2.2.-" evidence="3"/>
<dbReference type="InterPro" id="IPR036908">
    <property type="entry name" value="RlpA-like_sf"/>
</dbReference>
<reference evidence="6" key="1">
    <citation type="submission" date="2021-03" db="EMBL/GenBank/DDBJ databases">
        <title>Whole Genome Sequence of Bradyrhizobium sp. Strain 144S4.</title>
        <authorList>
            <person name="Bromfield E.S.P."/>
            <person name="Cloutier S."/>
        </authorList>
    </citation>
    <scope>NUCLEOTIDE SEQUENCE [LARGE SCALE GENOMIC DNA]</scope>
    <source>
        <strain evidence="6">144S4</strain>
    </source>
</reference>
<dbReference type="EMBL" id="JAGEMI010000001">
    <property type="protein sequence ID" value="MBO1864004.1"/>
    <property type="molecule type" value="Genomic_DNA"/>
</dbReference>
<organism evidence="6">
    <name type="scientific">Bradyrhizobium barranii subsp. barranii</name>
    <dbReference type="NCBI Taxonomy" id="2823807"/>
    <lineage>
        <taxon>Bacteria</taxon>
        <taxon>Pseudomonadati</taxon>
        <taxon>Pseudomonadota</taxon>
        <taxon>Alphaproteobacteria</taxon>
        <taxon>Hyphomicrobiales</taxon>
        <taxon>Nitrobacteraceae</taxon>
        <taxon>Bradyrhizobium</taxon>
        <taxon>Bradyrhizobium barranii</taxon>
    </lineage>
</organism>
<dbReference type="PANTHER" id="PTHR34183">
    <property type="entry name" value="ENDOLYTIC PEPTIDOGLYCAN TRANSGLYCOSYLASE RLPA"/>
    <property type="match status" value="1"/>
</dbReference>
<dbReference type="InterPro" id="IPR034718">
    <property type="entry name" value="RlpA"/>
</dbReference>
<reference evidence="7 8" key="2">
    <citation type="journal article" date="2022" name="Int. J. Syst. Evol. Microbiol.">
        <title>Strains of Bradyrhizobium barranii sp. nov. associated with legumes native to Canada are symbionts of soybeans and belong to different subspecies (subsp. barranii subsp. nov. and subsp. apii subsp. nov.) and symbiovars (sv. glycinearum and sv. septentrionale).</title>
        <authorList>
            <person name="Bromfield E.S.P."/>
            <person name="Cloutier S."/>
            <person name="Wasai-Hara S."/>
            <person name="Minamisawa K."/>
        </authorList>
    </citation>
    <scope>NUCLEOTIDE SEQUENCE [LARGE SCALE GENOMIC DNA]</scope>
    <source>
        <strain evidence="7 8">144S4</strain>
    </source>
</reference>
<dbReference type="AlphaFoldDB" id="A0A939MAT3"/>
<feature type="chain" id="PRO_5038194511" description="Endolytic peptidoglycan transglycosylase RlpA" evidence="3">
    <location>
        <begin position="20"/>
        <end position="110"/>
    </location>
</feature>
<feature type="signal peptide" evidence="3">
    <location>
        <begin position="1"/>
        <end position="19"/>
    </location>
</feature>
<evidence type="ECO:0000256" key="3">
    <source>
        <dbReference type="HAMAP-Rule" id="MF_02071"/>
    </source>
</evidence>
<proteinExistence type="inferred from homology"/>
<name>A0A939MAT3_9BRAD</name>
<dbReference type="NCBIfam" id="TIGR00413">
    <property type="entry name" value="rlpA"/>
    <property type="match status" value="1"/>
</dbReference>
<evidence type="ECO:0000256" key="1">
    <source>
        <dbReference type="ARBA" id="ARBA00023239"/>
    </source>
</evidence>
<dbReference type="CDD" id="cd22268">
    <property type="entry name" value="DPBB_RlpA-like"/>
    <property type="match status" value="1"/>
</dbReference>
<dbReference type="GO" id="GO:0071555">
    <property type="term" value="P:cell wall organization"/>
    <property type="evidence" value="ECO:0007669"/>
    <property type="project" value="UniProtKB-KW"/>
</dbReference>
<evidence type="ECO:0000313" key="8">
    <source>
        <dbReference type="Proteomes" id="UP000664702"/>
    </source>
</evidence>